<sequence>MAPRRQRERHGLLGCRRDLGRGMSAPVWRPWSLRELAGQLAAGTTTPAEALARSRARIAGTESGLCAWVTPDPSPDLASAAGALGGVPLGVKDIIDVAGLPTRCGSELRAQAPPAEADAAIVAEWRRAGAVPIGKTVTTEFAFFAPGPTRNPAAPGHTPGGSSSGSAAAVASGQVPLALGSQTAGSVTRPASYCGVASLVMTRGRFPVEGVTGLSPSLDSHGAYAATASDLALAWSALTGEPDAGLLPGRPPRLLLWTAEPLGVVDPEMAAALSGAARLLRARGAVVDAFPAEALVAEATAAHPVVMAYEAARERAAELAQASRLSRPLAQLLQTGATTRADDYQAALQTVADAGAQVSAMLSSYDAVLGPAAPGAAPAGLAATGDPVLSRAWQAFGLPVVAVPGLRSATRLPLGLQLVGPARNETALLATGCWVEAALRP</sequence>
<dbReference type="EMBL" id="SMKW01000034">
    <property type="protein sequence ID" value="TDD44225.1"/>
    <property type="molecule type" value="Genomic_DNA"/>
</dbReference>
<organism evidence="3 4">
    <name type="scientific">Saccharopolyspora elongata</name>
    <dbReference type="NCBI Taxonomy" id="2530387"/>
    <lineage>
        <taxon>Bacteria</taxon>
        <taxon>Bacillati</taxon>
        <taxon>Actinomycetota</taxon>
        <taxon>Actinomycetes</taxon>
        <taxon>Pseudonocardiales</taxon>
        <taxon>Pseudonocardiaceae</taxon>
        <taxon>Saccharopolyspora</taxon>
    </lineage>
</organism>
<evidence type="ECO:0000256" key="1">
    <source>
        <dbReference type="SAM" id="MobiDB-lite"/>
    </source>
</evidence>
<comment type="caution">
    <text evidence="3">The sequence shown here is derived from an EMBL/GenBank/DDBJ whole genome shotgun (WGS) entry which is preliminary data.</text>
</comment>
<dbReference type="GO" id="GO:0003824">
    <property type="term" value="F:catalytic activity"/>
    <property type="evidence" value="ECO:0007669"/>
    <property type="project" value="InterPro"/>
</dbReference>
<dbReference type="PANTHER" id="PTHR11895">
    <property type="entry name" value="TRANSAMIDASE"/>
    <property type="match status" value="1"/>
</dbReference>
<dbReference type="OrthoDB" id="182039at2"/>
<accession>A0A4R4YH88</accession>
<feature type="region of interest" description="Disordered" evidence="1">
    <location>
        <begin position="148"/>
        <end position="167"/>
    </location>
</feature>
<name>A0A4R4YH88_9PSEU</name>
<dbReference type="AlphaFoldDB" id="A0A4R4YH88"/>
<dbReference type="SUPFAM" id="SSF75304">
    <property type="entry name" value="Amidase signature (AS) enzymes"/>
    <property type="match status" value="1"/>
</dbReference>
<evidence type="ECO:0000313" key="3">
    <source>
        <dbReference type="EMBL" id="TDD44225.1"/>
    </source>
</evidence>
<dbReference type="PANTHER" id="PTHR11895:SF151">
    <property type="entry name" value="GLUTAMYL-TRNA(GLN) AMIDOTRANSFERASE SUBUNIT A"/>
    <property type="match status" value="1"/>
</dbReference>
<dbReference type="InterPro" id="IPR023631">
    <property type="entry name" value="Amidase_dom"/>
</dbReference>
<dbReference type="InterPro" id="IPR000120">
    <property type="entry name" value="Amidase"/>
</dbReference>
<protein>
    <submittedName>
        <fullName evidence="3">Amidase</fullName>
    </submittedName>
</protein>
<dbReference type="Gene3D" id="3.90.1300.10">
    <property type="entry name" value="Amidase signature (AS) domain"/>
    <property type="match status" value="1"/>
</dbReference>
<reference evidence="3 4" key="1">
    <citation type="submission" date="2019-03" db="EMBL/GenBank/DDBJ databases">
        <title>Draft genome sequences of novel Actinobacteria.</title>
        <authorList>
            <person name="Sahin N."/>
            <person name="Ay H."/>
            <person name="Saygin H."/>
        </authorList>
    </citation>
    <scope>NUCLEOTIDE SEQUENCE [LARGE SCALE GENOMIC DNA]</scope>
    <source>
        <strain evidence="3 4">7K502</strain>
    </source>
</reference>
<evidence type="ECO:0000313" key="4">
    <source>
        <dbReference type="Proteomes" id="UP000294947"/>
    </source>
</evidence>
<evidence type="ECO:0000259" key="2">
    <source>
        <dbReference type="Pfam" id="PF01425"/>
    </source>
</evidence>
<feature type="domain" description="Amidase" evidence="2">
    <location>
        <begin position="80"/>
        <end position="429"/>
    </location>
</feature>
<proteinExistence type="predicted"/>
<dbReference type="Proteomes" id="UP000294947">
    <property type="component" value="Unassembled WGS sequence"/>
</dbReference>
<dbReference type="InterPro" id="IPR036928">
    <property type="entry name" value="AS_sf"/>
</dbReference>
<keyword evidence="4" id="KW-1185">Reference proteome</keyword>
<gene>
    <name evidence="3" type="ORF">E1288_24135</name>
</gene>
<dbReference type="Pfam" id="PF01425">
    <property type="entry name" value="Amidase"/>
    <property type="match status" value="1"/>
</dbReference>